<dbReference type="GO" id="GO:0005886">
    <property type="term" value="C:plasma membrane"/>
    <property type="evidence" value="ECO:0007669"/>
    <property type="project" value="UniProtKB-SubCell"/>
</dbReference>
<dbReference type="RefSeq" id="WP_109968551.1">
    <property type="nucleotide sequence ID" value="NZ_CP176093.1"/>
</dbReference>
<dbReference type="NCBIfam" id="TIGR02923">
    <property type="entry name" value="AhaC"/>
    <property type="match status" value="1"/>
</dbReference>
<dbReference type="Proteomes" id="UP000245657">
    <property type="component" value="Unassembled WGS sequence"/>
</dbReference>
<comment type="subcellular location">
    <subcellularLocation>
        <location evidence="6">Cell membrane</location>
        <topology evidence="6">Peripheral membrane protein</topology>
    </subcellularLocation>
</comment>
<dbReference type="EMBL" id="QGMY01000007">
    <property type="protein sequence ID" value="PWR72061.1"/>
    <property type="molecule type" value="Genomic_DNA"/>
</dbReference>
<dbReference type="Gene3D" id="1.20.1690.10">
    <property type="entry name" value="V-type ATP synthase subunit C domain"/>
    <property type="match status" value="2"/>
</dbReference>
<dbReference type="PANTHER" id="PTHR38682">
    <property type="entry name" value="V-TYPE ATP SYNTHASE SUBUNIT C"/>
    <property type="match status" value="1"/>
</dbReference>
<accession>A0A2V2N8Y9</accession>
<keyword evidence="4 6" id="KW-0406">Ion transport</keyword>
<dbReference type="InterPro" id="IPR014272">
    <property type="entry name" value="ATPase_V0-cplx_csu"/>
</dbReference>
<gene>
    <name evidence="7" type="primary">ahaC</name>
    <name evidence="6" type="synonym">atpC</name>
    <name evidence="7" type="ORF">DK846_08715</name>
</gene>
<keyword evidence="6" id="KW-1003">Cell membrane</keyword>
<keyword evidence="5 6" id="KW-0066">ATP synthesis</keyword>
<dbReference type="InterPro" id="IPR050873">
    <property type="entry name" value="V-ATPase_V0D/AC39_subunit"/>
</dbReference>
<dbReference type="InterPro" id="IPR036079">
    <property type="entry name" value="ATPase_csu/dsu_sf"/>
</dbReference>
<evidence type="ECO:0000256" key="1">
    <source>
        <dbReference type="ARBA" id="ARBA00006709"/>
    </source>
</evidence>
<dbReference type="SUPFAM" id="SSF103486">
    <property type="entry name" value="V-type ATP synthase subunit C"/>
    <property type="match status" value="1"/>
</dbReference>
<proteinExistence type="inferred from homology"/>
<dbReference type="GeneID" id="97548071"/>
<name>A0A2V2N8Y9_9EURY</name>
<evidence type="ECO:0000313" key="8">
    <source>
        <dbReference type="Proteomes" id="UP000245657"/>
    </source>
</evidence>
<dbReference type="GO" id="GO:0046933">
    <property type="term" value="F:proton-transporting ATP synthase activity, rotational mechanism"/>
    <property type="evidence" value="ECO:0007669"/>
    <property type="project" value="UniProtKB-UniRule"/>
</dbReference>
<keyword evidence="3 6" id="KW-0375">Hydrogen ion transport</keyword>
<dbReference type="HAMAP" id="MF_00314">
    <property type="entry name" value="ATP_synth_C_arch"/>
    <property type="match status" value="1"/>
</dbReference>
<evidence type="ECO:0000256" key="5">
    <source>
        <dbReference type="ARBA" id="ARBA00023310"/>
    </source>
</evidence>
<dbReference type="InterPro" id="IPR002843">
    <property type="entry name" value="ATPase_V0-cplx_csu/dsu"/>
</dbReference>
<dbReference type="GO" id="GO:0033179">
    <property type="term" value="C:proton-transporting V-type ATPase, V0 domain"/>
    <property type="evidence" value="ECO:0007669"/>
    <property type="project" value="InterPro"/>
</dbReference>
<keyword evidence="6" id="KW-0472">Membrane</keyword>
<dbReference type="GO" id="GO:0042777">
    <property type="term" value="P:proton motive force-driven plasma membrane ATP synthesis"/>
    <property type="evidence" value="ECO:0007669"/>
    <property type="project" value="UniProtKB-UniRule"/>
</dbReference>
<dbReference type="Pfam" id="PF01992">
    <property type="entry name" value="vATP-synt_AC39"/>
    <property type="match status" value="1"/>
</dbReference>
<dbReference type="InterPro" id="IPR044911">
    <property type="entry name" value="V-type_ATPase_csu/dsu_dom_3"/>
</dbReference>
<comment type="subunit">
    <text evidence="6">Has multiple subunits with at least A(3), B(3), C, D, E, F, H, I and proteolipid K(x).</text>
</comment>
<keyword evidence="2 6" id="KW-0813">Transport</keyword>
<evidence type="ECO:0000256" key="2">
    <source>
        <dbReference type="ARBA" id="ARBA00022448"/>
    </source>
</evidence>
<dbReference type="PANTHER" id="PTHR38682:SF1">
    <property type="entry name" value="V-TYPE ATP SYNTHASE SUBUNIT C"/>
    <property type="match status" value="1"/>
</dbReference>
<comment type="caution">
    <text evidence="7">The sequence shown here is derived from an EMBL/GenBank/DDBJ whole genome shotgun (WGS) entry which is preliminary data.</text>
</comment>
<evidence type="ECO:0000313" key="7">
    <source>
        <dbReference type="EMBL" id="PWR72061.1"/>
    </source>
</evidence>
<comment type="similarity">
    <text evidence="1 6">Belongs to the V-ATPase V0D/AC39 subunit family.</text>
</comment>
<protein>
    <recommendedName>
        <fullName evidence="6">A-type ATP synthase subunit C</fullName>
    </recommendedName>
</protein>
<dbReference type="GO" id="GO:0005524">
    <property type="term" value="F:ATP binding"/>
    <property type="evidence" value="ECO:0007669"/>
    <property type="project" value="UniProtKB-UniRule"/>
</dbReference>
<comment type="function">
    <text evidence="6">Component of the A-type ATP synthase that produces ATP from ADP in the presence of a proton gradient across the membrane.</text>
</comment>
<dbReference type="Gene3D" id="1.10.132.50">
    <property type="entry name" value="ATP synthase (C/AC39) subunit, domain 3"/>
    <property type="match status" value="1"/>
</dbReference>
<dbReference type="NCBIfam" id="NF002268">
    <property type="entry name" value="PRK01198.1-4"/>
    <property type="match status" value="1"/>
</dbReference>
<evidence type="ECO:0000256" key="6">
    <source>
        <dbReference type="HAMAP-Rule" id="MF_00314"/>
    </source>
</evidence>
<dbReference type="InterPro" id="IPR035067">
    <property type="entry name" value="V-type_ATPase_csu/dsu"/>
</dbReference>
<evidence type="ECO:0000256" key="4">
    <source>
        <dbReference type="ARBA" id="ARBA00023065"/>
    </source>
</evidence>
<reference evidence="7 8" key="1">
    <citation type="submission" date="2018-05" db="EMBL/GenBank/DDBJ databases">
        <title>Draft genome of Methanospirillum lacunae Ki8-1.</title>
        <authorList>
            <person name="Dueholm M.S."/>
            <person name="Nielsen P.H."/>
            <person name="Bakmann L.F."/>
            <person name="Otzen D.E."/>
        </authorList>
    </citation>
    <scope>NUCLEOTIDE SEQUENCE [LARGE SCALE GENOMIC DNA]</scope>
    <source>
        <strain evidence="7 8">Ki8-1</strain>
    </source>
</reference>
<keyword evidence="8" id="KW-1185">Reference proteome</keyword>
<organism evidence="7 8">
    <name type="scientific">Methanospirillum lacunae</name>
    <dbReference type="NCBI Taxonomy" id="668570"/>
    <lineage>
        <taxon>Archaea</taxon>
        <taxon>Methanobacteriati</taxon>
        <taxon>Methanobacteriota</taxon>
        <taxon>Stenosarchaea group</taxon>
        <taxon>Methanomicrobia</taxon>
        <taxon>Methanomicrobiales</taxon>
        <taxon>Methanospirillaceae</taxon>
        <taxon>Methanospirillum</taxon>
    </lineage>
</organism>
<sequence length="371" mass="42935">MHHFPITPTAYIYICTRLTVRKARLIKKDQYMRLLNMDLNQISRFIGETEYQNEVNELAGSLSGIALIEGALTRNLAETYQSVVAITPGTLHELTVRYLARWDIWNVMLVLRSRQFNIPADQIRQVLIPAGGISPGQIEALLSQRTINDIIEGLEKWELYPILKDGFATGYRKGLFAEVENSLYMSFYKNYYKDAKSGIRGGDAILPYMRFEIDIVNIRNLFRLRAGSRVTDIKPYIIPGGNLRPEYFQQMYPVEDKQQFVAGMQQAKILPILMEALQDVRCNESVCEADAADLIWKLWAERKTPLFAMMMAVTRLRLHRLEQISRRYPFSVLPILSYLEHKRHEVANLRAIARGKQFGLDADHIRRYLVM</sequence>
<evidence type="ECO:0000256" key="3">
    <source>
        <dbReference type="ARBA" id="ARBA00022781"/>
    </source>
</evidence>
<dbReference type="GO" id="GO:0046961">
    <property type="term" value="F:proton-transporting ATPase activity, rotational mechanism"/>
    <property type="evidence" value="ECO:0007669"/>
    <property type="project" value="InterPro"/>
</dbReference>
<dbReference type="AlphaFoldDB" id="A0A2V2N8Y9"/>